<accession>A0A1B0A7R2</accession>
<dbReference type="SMART" id="SM00233">
    <property type="entry name" value="PH"/>
    <property type="match status" value="1"/>
</dbReference>
<dbReference type="SUPFAM" id="SSF50729">
    <property type="entry name" value="PH domain-like"/>
    <property type="match status" value="1"/>
</dbReference>
<evidence type="ECO:0000313" key="7">
    <source>
        <dbReference type="Proteomes" id="UP000092445"/>
    </source>
</evidence>
<comment type="subcellular location">
    <subcellularLocation>
        <location evidence="1">Cytoplasm</location>
    </subcellularLocation>
</comment>
<evidence type="ECO:0000256" key="4">
    <source>
        <dbReference type="SAM" id="MobiDB-lite"/>
    </source>
</evidence>
<dbReference type="InterPro" id="IPR040392">
    <property type="entry name" value="PKHA4-7_PH"/>
</dbReference>
<proteinExistence type="predicted"/>
<dbReference type="CDD" id="cd13248">
    <property type="entry name" value="PH_PEPP1_2_3"/>
    <property type="match status" value="1"/>
</dbReference>
<dbReference type="Pfam" id="PF00169">
    <property type="entry name" value="PH"/>
    <property type="match status" value="1"/>
</dbReference>
<reference evidence="7" key="1">
    <citation type="submission" date="2014-03" db="EMBL/GenBank/DDBJ databases">
        <authorList>
            <person name="Aksoy S."/>
            <person name="Warren W."/>
            <person name="Wilson R.K."/>
        </authorList>
    </citation>
    <scope>NUCLEOTIDE SEQUENCE [LARGE SCALE GENOMIC DNA]</scope>
    <source>
        <strain evidence="7">IAEA</strain>
    </source>
</reference>
<feature type="region of interest" description="Disordered" evidence="4">
    <location>
        <begin position="439"/>
        <end position="516"/>
    </location>
</feature>
<feature type="domain" description="PH" evidence="5">
    <location>
        <begin position="337"/>
        <end position="436"/>
    </location>
</feature>
<dbReference type="AlphaFoldDB" id="A0A1B0A7R2"/>
<organism evidence="6 7">
    <name type="scientific">Glossina pallidipes</name>
    <name type="common">Tsetse fly</name>
    <dbReference type="NCBI Taxonomy" id="7398"/>
    <lineage>
        <taxon>Eukaryota</taxon>
        <taxon>Metazoa</taxon>
        <taxon>Ecdysozoa</taxon>
        <taxon>Arthropoda</taxon>
        <taxon>Hexapoda</taxon>
        <taxon>Insecta</taxon>
        <taxon>Pterygota</taxon>
        <taxon>Neoptera</taxon>
        <taxon>Endopterygota</taxon>
        <taxon>Diptera</taxon>
        <taxon>Brachycera</taxon>
        <taxon>Muscomorpha</taxon>
        <taxon>Hippoboscoidea</taxon>
        <taxon>Glossinidae</taxon>
        <taxon>Glossina</taxon>
    </lineage>
</organism>
<evidence type="ECO:0000256" key="1">
    <source>
        <dbReference type="ARBA" id="ARBA00004496"/>
    </source>
</evidence>
<dbReference type="Proteomes" id="UP000092445">
    <property type="component" value="Unassembled WGS sequence"/>
</dbReference>
<feature type="compositionally biased region" description="Low complexity" evidence="4">
    <location>
        <begin position="265"/>
        <end position="296"/>
    </location>
</feature>
<dbReference type="EnsemblMetazoa" id="GPAI036905-RA">
    <property type="protein sequence ID" value="GPAI036905-PA"/>
    <property type="gene ID" value="GPAI036905"/>
</dbReference>
<dbReference type="GO" id="GO:0016020">
    <property type="term" value="C:membrane"/>
    <property type="evidence" value="ECO:0007669"/>
    <property type="project" value="UniProtKB-ARBA"/>
</dbReference>
<dbReference type="InterPro" id="IPR001849">
    <property type="entry name" value="PH_domain"/>
</dbReference>
<feature type="compositionally biased region" description="Low complexity" evidence="4">
    <location>
        <begin position="507"/>
        <end position="516"/>
    </location>
</feature>
<feature type="compositionally biased region" description="Low complexity" evidence="4">
    <location>
        <begin position="311"/>
        <end position="321"/>
    </location>
</feature>
<dbReference type="PROSITE" id="PS50003">
    <property type="entry name" value="PH_DOMAIN"/>
    <property type="match status" value="1"/>
</dbReference>
<feature type="compositionally biased region" description="Low complexity" evidence="4">
    <location>
        <begin position="158"/>
        <end position="182"/>
    </location>
</feature>
<evidence type="ECO:0000256" key="3">
    <source>
        <dbReference type="ARBA" id="ARBA00022553"/>
    </source>
</evidence>
<dbReference type="Gene3D" id="2.30.29.30">
    <property type="entry name" value="Pleckstrin-homology domain (PH domain)/Phosphotyrosine-binding domain (PTB)"/>
    <property type="match status" value="1"/>
</dbReference>
<protein>
    <submittedName>
        <fullName evidence="6">PH domain-containing protein</fullName>
    </submittedName>
</protein>
<dbReference type="PANTHER" id="PTHR12752:SF9">
    <property type="entry name" value="KRAMER, ISOFORM I"/>
    <property type="match status" value="1"/>
</dbReference>
<dbReference type="FunFam" id="2.30.29.30:FF:000103">
    <property type="entry name" value="Pleckstrin homology domain-containing family A member 4"/>
    <property type="match status" value="1"/>
</dbReference>
<keyword evidence="2" id="KW-0963">Cytoplasm</keyword>
<dbReference type="PANTHER" id="PTHR12752">
    <property type="entry name" value="PHOSPHOINOSITOL 3-PHOSPHATE-BINDING PROTEIN"/>
    <property type="match status" value="1"/>
</dbReference>
<dbReference type="GO" id="GO:0005737">
    <property type="term" value="C:cytoplasm"/>
    <property type="evidence" value="ECO:0007669"/>
    <property type="project" value="UniProtKB-SubCell"/>
</dbReference>
<evidence type="ECO:0000259" key="5">
    <source>
        <dbReference type="PROSITE" id="PS50003"/>
    </source>
</evidence>
<feature type="region of interest" description="Disordered" evidence="4">
    <location>
        <begin position="150"/>
        <end position="190"/>
    </location>
</feature>
<name>A0A1B0A7R2_GLOPL</name>
<keyword evidence="7" id="KW-1185">Reference proteome</keyword>
<evidence type="ECO:0000256" key="2">
    <source>
        <dbReference type="ARBA" id="ARBA00022490"/>
    </source>
</evidence>
<dbReference type="InterPro" id="IPR011993">
    <property type="entry name" value="PH-like_dom_sf"/>
</dbReference>
<reference evidence="6" key="2">
    <citation type="submission" date="2020-05" db="UniProtKB">
        <authorList>
            <consortium name="EnsemblMetazoa"/>
        </authorList>
    </citation>
    <scope>IDENTIFICATION</scope>
    <source>
        <strain evidence="6">IAEA</strain>
    </source>
</reference>
<keyword evidence="3" id="KW-0597">Phosphoprotein</keyword>
<dbReference type="STRING" id="7398.A0A1B0A7R2"/>
<sequence length="714" mass="79066">MRSNYPAEACKPFITLPVVDFIFHKRKKNFYVSDDIMQQTLKLEAPPLFTAANMDAKKLHQLQQSQNVQKKLPLAYQTNIADYRTATHSPTVFQQQQQLSYHMSHVPSGSSNTAALTAQYQQSPTTTSSSGPLSPIDIQPQANKLLLKHQATSGSGGNTSSSAHSSPYHQPSTSSGYPTSSGGTAGNSEQLYQSPTERTYLAAAGRLQASHNPATTLQQQYQQLQQAKLQAQLQTQNEAIQHQHRTFALRQAMNPPVPQGHYHTSQSSSMVSSVPQQSVVQQQMASQQQQRAPPSSLTLSNQFQPASGPLKKSSGGSNSSNTQALKSPLTKRPPSSPVTISGWLYKQGSDGLKVWRKRWFVLAEYCLYYYKGPEEEKLLGSILLPSYKVSACLPEDKIYRKYAFKCEHQNMRTYWLAAENPESMVQWVRALSAATMMQASASGGESSEQPSVSSSSANQSGENSDSGIHTLQSQQSKLSSQGQVTPASDSGKNQATNGNSGAGGGQPPTQQYQQQQQSVYNIDHLETQYQQQMSLMNEEHSKTSPGSYMDAQMEAQIMQLQQQRAAIGDDIYGERELYMQRLVQQRYPAQAPNYGTNNTERRTPDAYGRSKNRIFSDYEDIYNFTQPGNVGATNVMSAQEALIQEAASYRRPLSPPTYDGHKHVPSIPSLYATNHLEYYSDLRDSGMGAVKTIKLIYESLKSVLQFRTCTREHA</sequence>
<dbReference type="VEuPathDB" id="VectorBase:GPAI036905"/>
<feature type="compositionally biased region" description="Polar residues" evidence="4">
    <location>
        <begin position="482"/>
        <end position="499"/>
    </location>
</feature>
<feature type="compositionally biased region" description="Low complexity" evidence="4">
    <location>
        <begin position="442"/>
        <end position="481"/>
    </location>
</feature>
<evidence type="ECO:0000313" key="6">
    <source>
        <dbReference type="EnsemblMetazoa" id="GPAI036905-PA"/>
    </source>
</evidence>
<feature type="region of interest" description="Disordered" evidence="4">
    <location>
        <begin position="254"/>
        <end position="336"/>
    </location>
</feature>